<comment type="similarity">
    <text evidence="1">Belongs to the CbxX/CfxQ family.</text>
</comment>
<dbReference type="AlphaFoldDB" id="A0AAD2CSD9"/>
<evidence type="ECO:0000256" key="4">
    <source>
        <dbReference type="SAM" id="Coils"/>
    </source>
</evidence>
<dbReference type="InterPro" id="IPR036770">
    <property type="entry name" value="Ankyrin_rpt-contain_sf"/>
</dbReference>
<dbReference type="PANTHER" id="PTHR43392">
    <property type="entry name" value="AAA-TYPE ATPASE FAMILY PROTEIN / ANKYRIN REPEAT FAMILY PROTEIN"/>
    <property type="match status" value="1"/>
</dbReference>
<organism evidence="7 8">
    <name type="scientific">Cylindrotheca closterium</name>
    <dbReference type="NCBI Taxonomy" id="2856"/>
    <lineage>
        <taxon>Eukaryota</taxon>
        <taxon>Sar</taxon>
        <taxon>Stramenopiles</taxon>
        <taxon>Ochrophyta</taxon>
        <taxon>Bacillariophyta</taxon>
        <taxon>Bacillariophyceae</taxon>
        <taxon>Bacillariophycidae</taxon>
        <taxon>Bacillariales</taxon>
        <taxon>Bacillariaceae</taxon>
        <taxon>Cylindrotheca</taxon>
    </lineage>
</organism>
<dbReference type="InterPro" id="IPR000641">
    <property type="entry name" value="CbxX/CfxQ"/>
</dbReference>
<dbReference type="Gene3D" id="3.40.50.300">
    <property type="entry name" value="P-loop containing nucleotide triphosphate hydrolases"/>
    <property type="match status" value="1"/>
</dbReference>
<dbReference type="SMART" id="SM00248">
    <property type="entry name" value="ANK"/>
    <property type="match status" value="3"/>
</dbReference>
<dbReference type="GO" id="GO:0016887">
    <property type="term" value="F:ATP hydrolysis activity"/>
    <property type="evidence" value="ECO:0007669"/>
    <property type="project" value="InterPro"/>
</dbReference>
<keyword evidence="3" id="KW-0067">ATP-binding</keyword>
<dbReference type="Pfam" id="PF13857">
    <property type="entry name" value="Ank_5"/>
    <property type="match status" value="1"/>
</dbReference>
<sequence>MDNPKKERIGPLGSTAQLLELPTSSIHHTETKPNQITMGYTDLHELAKGWKAAIARATDPATKHETQIKNDRGNLPLHSATSFRAPLEVAEALLEAYPEAASITNNYGNLPLHFTAWKKGPLEVEKVLLKIYPEGAAQKNNHGNLPLHYAAHYNAPLEVVEALYNAYPEGATMKNNDNNTPLDLAIADGASPNVVSLLQGKKVPPTEDELLEKAKRRCEAAEREFARAQEATQGTNDEMEEVLGLLMDIYEGHKHALYSAGINPDNAGTAENMMDQVRKAAAADNPMTGGMDEGFMARNEVEEEAQLIEDALCPPDDLVELALSKIVGLETVKNQVRGLRRTMEVQKYAPGARICPHHIALQGNAGTGKSMVAKTLAETFFDVGVTKNKNFVVCGRDDLIDRKSEARTIFKTRQVLQKANGGVLVLNEAYTLLPSTARPRGRDHGGAALREIARCLPSGNPVVILTGNPLNLQRILSSEIGFKNYFLTRIEIPDPSSASIARMFLSKVGAKGFIAGDGVTVEYLADLISTNTDDEWRAERNGRISDLLLQGVRAEIGKRINFDDAASKVSISPIKMMSPGQSRMPAFSPEEIFITVEDVQNAIVNGM</sequence>
<evidence type="ECO:0000256" key="2">
    <source>
        <dbReference type="ARBA" id="ARBA00022741"/>
    </source>
</evidence>
<evidence type="ECO:0000313" key="7">
    <source>
        <dbReference type="EMBL" id="CAJ1942142.1"/>
    </source>
</evidence>
<gene>
    <name evidence="7" type="ORF">CYCCA115_LOCUS7799</name>
</gene>
<proteinExistence type="inferred from homology"/>
<dbReference type="InterPro" id="IPR027417">
    <property type="entry name" value="P-loop_NTPase"/>
</dbReference>
<keyword evidence="4" id="KW-0175">Coiled coil</keyword>
<comment type="caution">
    <text evidence="7">The sequence shown here is derived from an EMBL/GenBank/DDBJ whole genome shotgun (WGS) entry which is preliminary data.</text>
</comment>
<dbReference type="Pfam" id="PF00004">
    <property type="entry name" value="AAA"/>
    <property type="match status" value="1"/>
</dbReference>
<evidence type="ECO:0000256" key="1">
    <source>
        <dbReference type="ARBA" id="ARBA00010378"/>
    </source>
</evidence>
<dbReference type="InterPro" id="IPR003593">
    <property type="entry name" value="AAA+_ATPase"/>
</dbReference>
<feature type="compositionally biased region" description="Polar residues" evidence="5">
    <location>
        <begin position="14"/>
        <end position="32"/>
    </location>
</feature>
<dbReference type="SUPFAM" id="SSF52540">
    <property type="entry name" value="P-loop containing nucleoside triphosphate hydrolases"/>
    <property type="match status" value="1"/>
</dbReference>
<dbReference type="PANTHER" id="PTHR43392:SF2">
    <property type="entry name" value="AAA-TYPE ATPASE FAMILY PROTEIN _ ANKYRIN REPEAT FAMILY PROTEIN"/>
    <property type="match status" value="1"/>
</dbReference>
<evidence type="ECO:0000256" key="5">
    <source>
        <dbReference type="SAM" id="MobiDB-lite"/>
    </source>
</evidence>
<dbReference type="InterPro" id="IPR050773">
    <property type="entry name" value="CbxX/CfxQ_RuBisCO_ESX"/>
</dbReference>
<name>A0AAD2CSD9_9STRA</name>
<accession>A0AAD2CSD9</accession>
<dbReference type="CDD" id="cd02019">
    <property type="entry name" value="NK"/>
    <property type="match status" value="1"/>
</dbReference>
<dbReference type="PRINTS" id="PR00819">
    <property type="entry name" value="CBXCFQXSUPER"/>
</dbReference>
<protein>
    <recommendedName>
        <fullName evidence="6">AAA+ ATPase domain-containing protein</fullName>
    </recommendedName>
</protein>
<feature type="region of interest" description="Disordered" evidence="5">
    <location>
        <begin position="1"/>
        <end position="32"/>
    </location>
</feature>
<dbReference type="InterPro" id="IPR003959">
    <property type="entry name" value="ATPase_AAA_core"/>
</dbReference>
<dbReference type="InterPro" id="IPR002110">
    <property type="entry name" value="Ankyrin_rpt"/>
</dbReference>
<reference evidence="7" key="1">
    <citation type="submission" date="2023-08" db="EMBL/GenBank/DDBJ databases">
        <authorList>
            <person name="Audoor S."/>
            <person name="Bilcke G."/>
        </authorList>
    </citation>
    <scope>NUCLEOTIDE SEQUENCE</scope>
</reference>
<dbReference type="SUPFAM" id="SSF48403">
    <property type="entry name" value="Ankyrin repeat"/>
    <property type="match status" value="1"/>
</dbReference>
<dbReference type="SMART" id="SM00382">
    <property type="entry name" value="AAA"/>
    <property type="match status" value="1"/>
</dbReference>
<dbReference type="Gene3D" id="1.25.40.20">
    <property type="entry name" value="Ankyrin repeat-containing domain"/>
    <property type="match status" value="1"/>
</dbReference>
<evidence type="ECO:0000259" key="6">
    <source>
        <dbReference type="SMART" id="SM00382"/>
    </source>
</evidence>
<keyword evidence="2" id="KW-0547">Nucleotide-binding</keyword>
<dbReference type="GO" id="GO:0005524">
    <property type="term" value="F:ATP binding"/>
    <property type="evidence" value="ECO:0007669"/>
    <property type="project" value="UniProtKB-KW"/>
</dbReference>
<evidence type="ECO:0000313" key="8">
    <source>
        <dbReference type="Proteomes" id="UP001295423"/>
    </source>
</evidence>
<keyword evidence="8" id="KW-1185">Reference proteome</keyword>
<dbReference type="Proteomes" id="UP001295423">
    <property type="component" value="Unassembled WGS sequence"/>
</dbReference>
<feature type="coiled-coil region" evidence="4">
    <location>
        <begin position="211"/>
        <end position="238"/>
    </location>
</feature>
<dbReference type="EMBL" id="CAKOGP040001112">
    <property type="protein sequence ID" value="CAJ1942142.1"/>
    <property type="molecule type" value="Genomic_DNA"/>
</dbReference>
<feature type="domain" description="AAA+ ATPase" evidence="6">
    <location>
        <begin position="355"/>
        <end position="486"/>
    </location>
</feature>
<evidence type="ECO:0000256" key="3">
    <source>
        <dbReference type="ARBA" id="ARBA00022840"/>
    </source>
</evidence>